<dbReference type="InterPro" id="IPR003593">
    <property type="entry name" value="AAA+_ATPase"/>
</dbReference>
<feature type="coiled-coil region" evidence="4">
    <location>
        <begin position="172"/>
        <end position="248"/>
    </location>
</feature>
<dbReference type="OrthoDB" id="9760950at2"/>
<dbReference type="Pfam" id="PF12848">
    <property type="entry name" value="ABC_tran_Xtn"/>
    <property type="match status" value="1"/>
</dbReference>
<evidence type="ECO:0000256" key="3">
    <source>
        <dbReference type="ARBA" id="ARBA00022840"/>
    </source>
</evidence>
<dbReference type="InterPro" id="IPR027417">
    <property type="entry name" value="P-loop_NTPase"/>
</dbReference>
<dbReference type="InterPro" id="IPR050611">
    <property type="entry name" value="ABCF"/>
</dbReference>
<dbReference type="PROSITE" id="PS00211">
    <property type="entry name" value="ABC_TRANSPORTER_1"/>
    <property type="match status" value="1"/>
</dbReference>
<dbReference type="Pfam" id="PF00005">
    <property type="entry name" value="ABC_tran"/>
    <property type="match status" value="2"/>
</dbReference>
<name>A0A240BRM0_9STAP</name>
<dbReference type="KEGG" id="smus:C7J88_07350"/>
<dbReference type="InterPro" id="IPR017871">
    <property type="entry name" value="ABC_transporter-like_CS"/>
</dbReference>
<evidence type="ECO:0000313" key="9">
    <source>
        <dbReference type="Proteomes" id="UP000652995"/>
    </source>
</evidence>
<gene>
    <name evidence="7" type="primary">yheS_1</name>
    <name evidence="6" type="ORF">GCM10007183_03470</name>
    <name evidence="7" type="ORF">SAMEA4412661_00034</name>
</gene>
<evidence type="ECO:0000256" key="2">
    <source>
        <dbReference type="ARBA" id="ARBA00022741"/>
    </source>
</evidence>
<dbReference type="RefSeq" id="WP_095114971.1">
    <property type="nucleotide sequence ID" value="NZ_BMCB01000002.1"/>
</dbReference>
<dbReference type="Proteomes" id="UP000652995">
    <property type="component" value="Unassembled WGS sequence"/>
</dbReference>
<dbReference type="Gene3D" id="3.40.50.300">
    <property type="entry name" value="P-loop containing nucleotide triphosphate hydrolases"/>
    <property type="match status" value="3"/>
</dbReference>
<evidence type="ECO:0000313" key="7">
    <source>
        <dbReference type="EMBL" id="SNV98240.1"/>
    </source>
</evidence>
<dbReference type="Proteomes" id="UP000243706">
    <property type="component" value="Chromosome 1"/>
</dbReference>
<protein>
    <submittedName>
        <fullName evidence="7">ABC transporter ATP-binding protein</fullName>
    </submittedName>
    <submittedName>
        <fullName evidence="6">Lincomycin resistance ABC-F type ribosomal protection protein</fullName>
    </submittedName>
</protein>
<evidence type="ECO:0000256" key="4">
    <source>
        <dbReference type="SAM" id="Coils"/>
    </source>
</evidence>
<dbReference type="GO" id="GO:0005524">
    <property type="term" value="F:ATP binding"/>
    <property type="evidence" value="ECO:0007669"/>
    <property type="project" value="UniProtKB-KW"/>
</dbReference>
<dbReference type="NCBIfam" id="NF000170">
    <property type="entry name" value="ABCF_Vga_all"/>
    <property type="match status" value="1"/>
</dbReference>
<keyword evidence="1" id="KW-0677">Repeat</keyword>
<dbReference type="AlphaFoldDB" id="A0A240BRM0"/>
<keyword evidence="2" id="KW-0547">Nucleotide-binding</keyword>
<dbReference type="InterPro" id="IPR032781">
    <property type="entry name" value="ABC_tran_Xtn"/>
</dbReference>
<proteinExistence type="predicted"/>
<dbReference type="InterPro" id="IPR003439">
    <property type="entry name" value="ABC_transporter-like_ATP-bd"/>
</dbReference>
<evidence type="ECO:0000313" key="8">
    <source>
        <dbReference type="Proteomes" id="UP000243706"/>
    </source>
</evidence>
<reference evidence="7 8" key="2">
    <citation type="submission" date="2017-06" db="EMBL/GenBank/DDBJ databases">
        <authorList>
            <consortium name="Pathogen Informatics"/>
        </authorList>
    </citation>
    <scope>NUCLEOTIDE SEQUENCE [LARGE SCALE GENOMIC DNA]</scope>
    <source>
        <strain evidence="7 8">NCTC13833</strain>
    </source>
</reference>
<evidence type="ECO:0000256" key="1">
    <source>
        <dbReference type="ARBA" id="ARBA00022737"/>
    </source>
</evidence>
<reference evidence="6" key="4">
    <citation type="submission" date="2024-05" db="EMBL/GenBank/DDBJ databases">
        <authorList>
            <person name="Sun Q."/>
            <person name="Sedlacek I."/>
        </authorList>
    </citation>
    <scope>NUCLEOTIDE SEQUENCE</scope>
    <source>
        <strain evidence="6">CCM 4175</strain>
    </source>
</reference>
<dbReference type="SMART" id="SM00382">
    <property type="entry name" value="AAA"/>
    <property type="match status" value="2"/>
</dbReference>
<sequence>MSILLEASHIKYSIADRLLLDIDHLQVYQGERIGLVGRNGTGKTTLLQILDHSISPEQATVRHYAQCGHIPQLKTVHAHKSDGEVTQTYIQQALDKRPELLLADEPTANLDITHIEALEQQLKNWHGSFIIVSHDRSFLDTLCTTIWELKDGKINTYKGNYSDYMKQKALEERQEQLAYQEYENQKKHLQEAIKLKKIKAQQATKKPKNLSDSDARQKGINVYFANKQKKLQKTAKSLETRLNQLEIKHQPRMIQPFKMDILHSESLNNRIVIRVEDLTGLVNNKTLWNPTSFNIRGGEKLAIIGDNGVGKSTLINKIVHHDPNVSLSPSAKIGYFSQNLDILKLEKSILENIQDSSKQNETLIRTVLARMYFFKDDVHKRVKVLSGGERVKVALAKIFLSDVNILILDEPTNFLDMEAVDAFESLLQDYEGTLIFASHDRRFIEKVANRILMIENQEVNIFESDFNQFKSEQMKQERSTTEDEKMILEMKITEILSRLSIEPTDELEHEFQNLIQKKLELDD</sequence>
<dbReference type="EMBL" id="BMCB01000002">
    <property type="protein sequence ID" value="GGA82560.1"/>
    <property type="molecule type" value="Genomic_DNA"/>
</dbReference>
<feature type="domain" description="ABC transporter" evidence="5">
    <location>
        <begin position="273"/>
        <end position="481"/>
    </location>
</feature>
<dbReference type="NCBIfam" id="NF000355">
    <property type="entry name" value="ribo_prot_ABC_F"/>
    <property type="match status" value="1"/>
</dbReference>
<evidence type="ECO:0000259" key="5">
    <source>
        <dbReference type="PROSITE" id="PS50893"/>
    </source>
</evidence>
<reference evidence="9" key="3">
    <citation type="journal article" date="2019" name="Int. J. Syst. Evol. Microbiol.">
        <title>The Global Catalogue of Microorganisms (GCM) 10K type strain sequencing project: providing services to taxonomists for standard genome sequencing and annotation.</title>
        <authorList>
            <consortium name="The Broad Institute Genomics Platform"/>
            <consortium name="The Broad Institute Genome Sequencing Center for Infectious Disease"/>
            <person name="Wu L."/>
            <person name="Ma J."/>
        </authorList>
    </citation>
    <scope>NUCLEOTIDE SEQUENCE [LARGE SCALE GENOMIC DNA]</scope>
    <source>
        <strain evidence="9">CCM 4175</strain>
    </source>
</reference>
<dbReference type="PANTHER" id="PTHR19211">
    <property type="entry name" value="ATP-BINDING TRANSPORT PROTEIN-RELATED"/>
    <property type="match status" value="1"/>
</dbReference>
<dbReference type="GO" id="GO:0016887">
    <property type="term" value="F:ATP hydrolysis activity"/>
    <property type="evidence" value="ECO:0007669"/>
    <property type="project" value="InterPro"/>
</dbReference>
<keyword evidence="3 7" id="KW-0067">ATP-binding</keyword>
<dbReference type="PANTHER" id="PTHR19211:SF100">
    <property type="entry name" value="RIBOSOME PROTECTION PROTEIN VMLR"/>
    <property type="match status" value="1"/>
</dbReference>
<organism evidence="7 8">
    <name type="scientific">Staphylococcus muscae</name>
    <dbReference type="NCBI Taxonomy" id="1294"/>
    <lineage>
        <taxon>Bacteria</taxon>
        <taxon>Bacillati</taxon>
        <taxon>Bacillota</taxon>
        <taxon>Bacilli</taxon>
        <taxon>Bacillales</taxon>
        <taxon>Staphylococcaceae</taxon>
        <taxon>Staphylococcus</taxon>
    </lineage>
</organism>
<dbReference type="SUPFAM" id="SSF52540">
    <property type="entry name" value="P-loop containing nucleoside triphosphate hydrolases"/>
    <property type="match status" value="2"/>
</dbReference>
<dbReference type="EMBL" id="LT906464">
    <property type="protein sequence ID" value="SNV98240.1"/>
    <property type="molecule type" value="Genomic_DNA"/>
</dbReference>
<keyword evidence="9" id="KW-1185">Reference proteome</keyword>
<reference evidence="6" key="1">
    <citation type="journal article" date="2014" name="Int. J. Syst. Evol. Microbiol.">
        <title>Complete genome of a new Firmicutes species belonging to the dominant human colonic microbiota ('Ruminococcus bicirculans') reveals two chromosomes and a selective capacity to utilize plant glucans.</title>
        <authorList>
            <consortium name="NISC Comparative Sequencing Program"/>
            <person name="Wegmann U."/>
            <person name="Louis P."/>
            <person name="Goesmann A."/>
            <person name="Henrissat B."/>
            <person name="Duncan S.H."/>
            <person name="Flint H.J."/>
        </authorList>
    </citation>
    <scope>NUCLEOTIDE SEQUENCE</scope>
    <source>
        <strain evidence="6">CCM 4175</strain>
    </source>
</reference>
<accession>A0A240BRM0</accession>
<dbReference type="CDD" id="cd03221">
    <property type="entry name" value="ABCF_EF-3"/>
    <property type="match status" value="2"/>
</dbReference>
<evidence type="ECO:0000313" key="6">
    <source>
        <dbReference type="EMBL" id="GGA82560.1"/>
    </source>
</evidence>
<dbReference type="PROSITE" id="PS50893">
    <property type="entry name" value="ABC_TRANSPORTER_2"/>
    <property type="match status" value="1"/>
</dbReference>
<keyword evidence="4" id="KW-0175">Coiled coil</keyword>